<organism evidence="3 4">
    <name type="scientific">Fraxinus pennsylvanica</name>
    <dbReference type="NCBI Taxonomy" id="56036"/>
    <lineage>
        <taxon>Eukaryota</taxon>
        <taxon>Viridiplantae</taxon>
        <taxon>Streptophyta</taxon>
        <taxon>Embryophyta</taxon>
        <taxon>Tracheophyta</taxon>
        <taxon>Spermatophyta</taxon>
        <taxon>Magnoliopsida</taxon>
        <taxon>eudicotyledons</taxon>
        <taxon>Gunneridae</taxon>
        <taxon>Pentapetalae</taxon>
        <taxon>asterids</taxon>
        <taxon>lamiids</taxon>
        <taxon>Lamiales</taxon>
        <taxon>Oleaceae</taxon>
        <taxon>Oleeae</taxon>
        <taxon>Fraxinus</taxon>
    </lineage>
</organism>
<dbReference type="Proteomes" id="UP000834106">
    <property type="component" value="Chromosome 19"/>
</dbReference>
<accession>A0AAD2AA56</accession>
<name>A0AAD2AA56_9LAMI</name>
<keyword evidence="2" id="KW-1133">Transmembrane helix</keyword>
<keyword evidence="4" id="KW-1185">Reference proteome</keyword>
<dbReference type="EMBL" id="OU503054">
    <property type="protein sequence ID" value="CAI9782661.1"/>
    <property type="molecule type" value="Genomic_DNA"/>
</dbReference>
<feature type="region of interest" description="Disordered" evidence="1">
    <location>
        <begin position="266"/>
        <end position="289"/>
    </location>
</feature>
<keyword evidence="2" id="KW-0472">Membrane</keyword>
<feature type="compositionally biased region" description="Basic and acidic residues" evidence="1">
    <location>
        <begin position="272"/>
        <end position="282"/>
    </location>
</feature>
<feature type="transmembrane region" description="Helical" evidence="2">
    <location>
        <begin position="16"/>
        <end position="34"/>
    </location>
</feature>
<gene>
    <name evidence="3" type="ORF">FPE_LOCUS30091</name>
</gene>
<dbReference type="PANTHER" id="PTHR33098:SF57">
    <property type="entry name" value="DUF4408 DOMAIN PROTEIN"/>
    <property type="match status" value="1"/>
</dbReference>
<keyword evidence="2" id="KW-0812">Transmembrane</keyword>
<evidence type="ECO:0000313" key="4">
    <source>
        <dbReference type="Proteomes" id="UP000834106"/>
    </source>
</evidence>
<dbReference type="AlphaFoldDB" id="A0AAD2AA56"/>
<evidence type="ECO:0000256" key="1">
    <source>
        <dbReference type="SAM" id="MobiDB-lite"/>
    </source>
</evidence>
<evidence type="ECO:0000313" key="3">
    <source>
        <dbReference type="EMBL" id="CAI9782661.1"/>
    </source>
</evidence>
<dbReference type="PANTHER" id="PTHR33098">
    <property type="entry name" value="COTTON FIBER (DUF761)"/>
    <property type="match status" value="1"/>
</dbReference>
<dbReference type="InterPro" id="IPR008480">
    <property type="entry name" value="DUF761_pln"/>
</dbReference>
<dbReference type="Pfam" id="PF05553">
    <property type="entry name" value="DUF761"/>
    <property type="match status" value="1"/>
</dbReference>
<reference evidence="3" key="1">
    <citation type="submission" date="2023-05" db="EMBL/GenBank/DDBJ databases">
        <authorList>
            <person name="Huff M."/>
        </authorList>
    </citation>
    <scope>NUCLEOTIDE SEQUENCE</scope>
</reference>
<feature type="region of interest" description="Disordered" evidence="1">
    <location>
        <begin position="76"/>
        <end position="97"/>
    </location>
</feature>
<evidence type="ECO:0000256" key="2">
    <source>
        <dbReference type="SAM" id="Phobius"/>
    </source>
</evidence>
<sequence>MINAAESMVATLKSCLTPTVIFCILNLTIAIIYITSSLNRHHILGDHEDNSRPQLVQVPPLFERVDSINLPIYRSEQPDRFDDATAPREPTHQQKYEAEKEDVKRCLYVEENHVTRSTSEPCVKAPVKRVLKKSASEKVYVAEPEAEADRQWPATAREMKNLRETVYYDENEDVDAKADDFINRFRQQLKLQSVDSILSNKTEHHNAADITQSDAPPTVASSSRELAPRIETEIQDNFGNELGAQGEYLDQEDSRQQTLDINQGEIEAQDVENEHNAEDQNARRTGSHHMITRSKAGIFKPKLKATLCHLHFTPEIFSSTITNARTASRILKMNKVKKNINCSLKRDCDDNYGVFTTTTAAASRGKS</sequence>
<protein>
    <recommendedName>
        <fullName evidence="5">DUF4408 domain-containing protein</fullName>
    </recommendedName>
</protein>
<evidence type="ECO:0008006" key="5">
    <source>
        <dbReference type="Google" id="ProtNLM"/>
    </source>
</evidence>
<proteinExistence type="predicted"/>